<feature type="non-terminal residue" evidence="1">
    <location>
        <position position="71"/>
    </location>
</feature>
<dbReference type="EMBL" id="JAUKUA010000008">
    <property type="protein sequence ID" value="KAK0702840.1"/>
    <property type="molecule type" value="Genomic_DNA"/>
</dbReference>
<dbReference type="AlphaFoldDB" id="A0AA39ZSP2"/>
<comment type="caution">
    <text evidence="1">The sequence shown here is derived from an EMBL/GenBank/DDBJ whole genome shotgun (WGS) entry which is preliminary data.</text>
</comment>
<gene>
    <name evidence="1" type="ORF">B0H67DRAFT_595171</name>
</gene>
<keyword evidence="2" id="KW-1185">Reference proteome</keyword>
<accession>A0AA39ZSP2</accession>
<evidence type="ECO:0000313" key="2">
    <source>
        <dbReference type="Proteomes" id="UP001172102"/>
    </source>
</evidence>
<dbReference type="Proteomes" id="UP001172102">
    <property type="component" value="Unassembled WGS sequence"/>
</dbReference>
<organism evidence="1 2">
    <name type="scientific">Lasiosphaeris hirsuta</name>
    <dbReference type="NCBI Taxonomy" id="260670"/>
    <lineage>
        <taxon>Eukaryota</taxon>
        <taxon>Fungi</taxon>
        <taxon>Dikarya</taxon>
        <taxon>Ascomycota</taxon>
        <taxon>Pezizomycotina</taxon>
        <taxon>Sordariomycetes</taxon>
        <taxon>Sordariomycetidae</taxon>
        <taxon>Sordariales</taxon>
        <taxon>Lasiosphaeriaceae</taxon>
        <taxon>Lasiosphaeris</taxon>
    </lineage>
</organism>
<name>A0AA39ZSP2_9PEZI</name>
<evidence type="ECO:0000313" key="1">
    <source>
        <dbReference type="EMBL" id="KAK0702840.1"/>
    </source>
</evidence>
<protein>
    <submittedName>
        <fullName evidence="1">Uncharacterized protein</fullName>
    </submittedName>
</protein>
<reference evidence="1" key="1">
    <citation type="submission" date="2023-06" db="EMBL/GenBank/DDBJ databases">
        <title>Genome-scale phylogeny and comparative genomics of the fungal order Sordariales.</title>
        <authorList>
            <consortium name="Lawrence Berkeley National Laboratory"/>
            <person name="Hensen N."/>
            <person name="Bonometti L."/>
            <person name="Westerberg I."/>
            <person name="Brannstrom I.O."/>
            <person name="Guillou S."/>
            <person name="Cros-Aarteil S."/>
            <person name="Calhoun S."/>
            <person name="Haridas S."/>
            <person name="Kuo A."/>
            <person name="Mondo S."/>
            <person name="Pangilinan J."/>
            <person name="Riley R."/>
            <person name="Labutti K."/>
            <person name="Andreopoulos B."/>
            <person name="Lipzen A."/>
            <person name="Chen C."/>
            <person name="Yanf M."/>
            <person name="Daum C."/>
            <person name="Ng V."/>
            <person name="Clum A."/>
            <person name="Steindorff A."/>
            <person name="Ohm R."/>
            <person name="Martin F."/>
            <person name="Silar P."/>
            <person name="Natvig D."/>
            <person name="Lalanne C."/>
            <person name="Gautier V."/>
            <person name="Ament-Velasquez S.L."/>
            <person name="Kruys A."/>
            <person name="Hutchinson M.I."/>
            <person name="Powell A.J."/>
            <person name="Barry K."/>
            <person name="Miller A.N."/>
            <person name="Grigoriev I.V."/>
            <person name="Debuchy R."/>
            <person name="Gladieux P."/>
            <person name="Thoren M.H."/>
            <person name="Johannesson H."/>
        </authorList>
    </citation>
    <scope>NUCLEOTIDE SEQUENCE</scope>
    <source>
        <strain evidence="1">SMH4607-1</strain>
    </source>
</reference>
<sequence>MRQFDVRARNGRLKNPTARIRAMPIFIEGHGAKDPDPNFFPKYAHQLYSLRKPQTARDYQMLIDLSKFYDI</sequence>
<proteinExistence type="predicted"/>